<protein>
    <submittedName>
        <fullName evidence="1">Uncharacterized protein</fullName>
    </submittedName>
</protein>
<evidence type="ECO:0000313" key="1">
    <source>
        <dbReference type="EMBL" id="KAK7290297.1"/>
    </source>
</evidence>
<organism evidence="1 2">
    <name type="scientific">Crotalaria pallida</name>
    <name type="common">Smooth rattlebox</name>
    <name type="synonym">Crotalaria striata</name>
    <dbReference type="NCBI Taxonomy" id="3830"/>
    <lineage>
        <taxon>Eukaryota</taxon>
        <taxon>Viridiplantae</taxon>
        <taxon>Streptophyta</taxon>
        <taxon>Embryophyta</taxon>
        <taxon>Tracheophyta</taxon>
        <taxon>Spermatophyta</taxon>
        <taxon>Magnoliopsida</taxon>
        <taxon>eudicotyledons</taxon>
        <taxon>Gunneridae</taxon>
        <taxon>Pentapetalae</taxon>
        <taxon>rosids</taxon>
        <taxon>fabids</taxon>
        <taxon>Fabales</taxon>
        <taxon>Fabaceae</taxon>
        <taxon>Papilionoideae</taxon>
        <taxon>50 kb inversion clade</taxon>
        <taxon>genistoids sensu lato</taxon>
        <taxon>core genistoids</taxon>
        <taxon>Crotalarieae</taxon>
        <taxon>Crotalaria</taxon>
    </lineage>
</organism>
<gene>
    <name evidence="1" type="ORF">RIF29_04608</name>
</gene>
<comment type="caution">
    <text evidence="1">The sequence shown here is derived from an EMBL/GenBank/DDBJ whole genome shotgun (WGS) entry which is preliminary data.</text>
</comment>
<reference evidence="1 2" key="1">
    <citation type="submission" date="2024-01" db="EMBL/GenBank/DDBJ databases">
        <title>The genomes of 5 underutilized Papilionoideae crops provide insights into root nodulation and disease resistanc.</title>
        <authorList>
            <person name="Yuan L."/>
        </authorList>
    </citation>
    <scope>NUCLEOTIDE SEQUENCE [LARGE SCALE GENOMIC DNA]</scope>
    <source>
        <strain evidence="1">ZHUSHIDOU_FW_LH</strain>
        <tissue evidence="1">Leaf</tissue>
    </source>
</reference>
<dbReference type="AlphaFoldDB" id="A0AAN9PA51"/>
<dbReference type="EMBL" id="JAYWIO010000001">
    <property type="protein sequence ID" value="KAK7290297.1"/>
    <property type="molecule type" value="Genomic_DNA"/>
</dbReference>
<accession>A0AAN9PA51</accession>
<sequence>MDIRTLVEEIRFEIEGGDFWNLAYLRLLDATVLMMRYADDFLQVKSSNGDGGGSVFLDGVAALDERKRFGFWSEEEDGSVFVVAGGVVLIAVDCRSDNGSGNRLLDLKLSSALSWF</sequence>
<keyword evidence="2" id="KW-1185">Reference proteome</keyword>
<evidence type="ECO:0000313" key="2">
    <source>
        <dbReference type="Proteomes" id="UP001372338"/>
    </source>
</evidence>
<dbReference type="Proteomes" id="UP001372338">
    <property type="component" value="Unassembled WGS sequence"/>
</dbReference>
<name>A0AAN9PA51_CROPI</name>
<proteinExistence type="predicted"/>